<sequence>MDFSEKVEMACGLALKRPHEYEAYLKDDGYGPDPKRARTASHCSPFRPQMGTIAANLPSSSTSFSQRSKEDESSPFAVISGQCQLSSSQLDAYLRSEIRCLRRRKILPKRSFQSAAEADTKLVDDPVERKEYRTPSSPTHSASDSDGEGTSNQTQTKKNLLYSKPQFSLKQVQIICERLLKEQEMRLRHEYETALNKKLNEQHEQYVQFASEQLAQQRVDSSHGDYAFSYLS</sequence>
<evidence type="ECO:0000313" key="6">
    <source>
        <dbReference type="Proteomes" id="UP000835052"/>
    </source>
</evidence>
<dbReference type="GO" id="GO:0045089">
    <property type="term" value="P:positive regulation of innate immune response"/>
    <property type="evidence" value="ECO:0007669"/>
    <property type="project" value="TreeGrafter"/>
</dbReference>
<name>A0A8S1HE33_9PELO</name>
<feature type="compositionally biased region" description="Basic and acidic residues" evidence="4">
    <location>
        <begin position="27"/>
        <end position="36"/>
    </location>
</feature>
<dbReference type="EMBL" id="CAJGYM010000047">
    <property type="protein sequence ID" value="CAD6194733.1"/>
    <property type="molecule type" value="Genomic_DNA"/>
</dbReference>
<gene>
    <name evidence="5" type="ORF">CAUJ_LOCUS10652</name>
</gene>
<reference evidence="5" key="1">
    <citation type="submission" date="2020-10" db="EMBL/GenBank/DDBJ databases">
        <authorList>
            <person name="Kikuchi T."/>
        </authorList>
    </citation>
    <scope>NUCLEOTIDE SEQUENCE</scope>
    <source>
        <strain evidence="5">NKZ352</strain>
    </source>
</reference>
<dbReference type="AlphaFoldDB" id="A0A8S1HE33"/>
<evidence type="ECO:0000256" key="2">
    <source>
        <dbReference type="ARBA" id="ARBA00005625"/>
    </source>
</evidence>
<keyword evidence="6" id="KW-1185">Reference proteome</keyword>
<evidence type="ECO:0000313" key="5">
    <source>
        <dbReference type="EMBL" id="CAD6194733.1"/>
    </source>
</evidence>
<accession>A0A8S1HE33</accession>
<organism evidence="5 6">
    <name type="scientific">Caenorhabditis auriculariae</name>
    <dbReference type="NCBI Taxonomy" id="2777116"/>
    <lineage>
        <taxon>Eukaryota</taxon>
        <taxon>Metazoa</taxon>
        <taxon>Ecdysozoa</taxon>
        <taxon>Nematoda</taxon>
        <taxon>Chromadorea</taxon>
        <taxon>Rhabditida</taxon>
        <taxon>Rhabditina</taxon>
        <taxon>Rhabditomorpha</taxon>
        <taxon>Rhabditoidea</taxon>
        <taxon>Rhabditidae</taxon>
        <taxon>Peloderinae</taxon>
        <taxon>Caenorhabditis</taxon>
    </lineage>
</organism>
<keyword evidence="3" id="KW-0539">Nucleus</keyword>
<feature type="region of interest" description="Disordered" evidence="4">
    <location>
        <begin position="114"/>
        <end position="155"/>
    </location>
</feature>
<dbReference type="OrthoDB" id="10039914at2759"/>
<protein>
    <recommendedName>
        <fullName evidence="7">Akirin</fullName>
    </recommendedName>
</protein>
<feature type="compositionally biased region" description="Basic and acidic residues" evidence="4">
    <location>
        <begin position="118"/>
        <end position="133"/>
    </location>
</feature>
<dbReference type="PANTHER" id="PTHR13293:SF6">
    <property type="entry name" value="AKIRIN-RELATED"/>
    <property type="match status" value="1"/>
</dbReference>
<dbReference type="InterPro" id="IPR024132">
    <property type="entry name" value="Akirin"/>
</dbReference>
<proteinExistence type="inferred from homology"/>
<dbReference type="PANTHER" id="PTHR13293">
    <property type="entry name" value="AKIRIN-RELATED"/>
    <property type="match status" value="1"/>
</dbReference>
<comment type="caution">
    <text evidence="5">The sequence shown here is derived from an EMBL/GenBank/DDBJ whole genome shotgun (WGS) entry which is preliminary data.</text>
</comment>
<comment type="similarity">
    <text evidence="2">Belongs to the akirin family.</text>
</comment>
<feature type="compositionally biased region" description="Polar residues" evidence="4">
    <location>
        <begin position="57"/>
        <end position="66"/>
    </location>
</feature>
<dbReference type="GO" id="GO:0005634">
    <property type="term" value="C:nucleus"/>
    <property type="evidence" value="ECO:0007669"/>
    <property type="project" value="UniProtKB-SubCell"/>
</dbReference>
<dbReference type="GO" id="GO:0045944">
    <property type="term" value="P:positive regulation of transcription by RNA polymerase II"/>
    <property type="evidence" value="ECO:0007669"/>
    <property type="project" value="TreeGrafter"/>
</dbReference>
<evidence type="ECO:0000256" key="1">
    <source>
        <dbReference type="ARBA" id="ARBA00004123"/>
    </source>
</evidence>
<dbReference type="Proteomes" id="UP000835052">
    <property type="component" value="Unassembled WGS sequence"/>
</dbReference>
<feature type="compositionally biased region" description="Polar residues" evidence="4">
    <location>
        <begin position="134"/>
        <end position="155"/>
    </location>
</feature>
<evidence type="ECO:0000256" key="3">
    <source>
        <dbReference type="ARBA" id="ARBA00023242"/>
    </source>
</evidence>
<evidence type="ECO:0000256" key="4">
    <source>
        <dbReference type="SAM" id="MobiDB-lite"/>
    </source>
</evidence>
<dbReference type="GO" id="GO:0000785">
    <property type="term" value="C:chromatin"/>
    <property type="evidence" value="ECO:0007669"/>
    <property type="project" value="TreeGrafter"/>
</dbReference>
<evidence type="ECO:0008006" key="7">
    <source>
        <dbReference type="Google" id="ProtNLM"/>
    </source>
</evidence>
<comment type="subcellular location">
    <subcellularLocation>
        <location evidence="1">Nucleus</location>
    </subcellularLocation>
</comment>
<feature type="region of interest" description="Disordered" evidence="4">
    <location>
        <begin position="27"/>
        <end position="69"/>
    </location>
</feature>
<dbReference type="GO" id="GO:0003712">
    <property type="term" value="F:transcription coregulator activity"/>
    <property type="evidence" value="ECO:0007669"/>
    <property type="project" value="TreeGrafter"/>
</dbReference>